<sequence>MNNRMILPLQMECLMLFQSNPQSTHSLDDLAVRLGETRENLEPVIALFKKQGIIEQLQGPGDDLYRYREPEASTEFEIGP</sequence>
<dbReference type="OrthoDB" id="2390233at2"/>
<dbReference type="AlphaFoldDB" id="A0A1M7GPV0"/>
<dbReference type="EMBL" id="FRCF01000006">
    <property type="protein sequence ID" value="SHM18208.1"/>
    <property type="molecule type" value="Genomic_DNA"/>
</dbReference>
<dbReference type="RefSeq" id="WP_072710146.1">
    <property type="nucleotide sequence ID" value="NZ_FRCF01000006.1"/>
</dbReference>
<protein>
    <recommendedName>
        <fullName evidence="3">MarR family protein</fullName>
    </recommendedName>
</protein>
<reference evidence="1 2" key="1">
    <citation type="submission" date="2016-11" db="EMBL/GenBank/DDBJ databases">
        <authorList>
            <person name="Jaros S."/>
            <person name="Januszkiewicz K."/>
            <person name="Wedrychowicz H."/>
        </authorList>
    </citation>
    <scope>NUCLEOTIDE SEQUENCE [LARGE SCALE GENOMIC DNA]</scope>
    <source>
        <strain evidence="1 2">DSM 16010</strain>
    </source>
</reference>
<keyword evidence="2" id="KW-1185">Reference proteome</keyword>
<organism evidence="1 2">
    <name type="scientific">Lacicoccus alkaliphilus DSM 16010</name>
    <dbReference type="NCBI Taxonomy" id="1123231"/>
    <lineage>
        <taxon>Bacteria</taxon>
        <taxon>Bacillati</taxon>
        <taxon>Bacillota</taxon>
        <taxon>Bacilli</taxon>
        <taxon>Bacillales</taxon>
        <taxon>Salinicoccaceae</taxon>
        <taxon>Lacicoccus</taxon>
    </lineage>
</organism>
<evidence type="ECO:0000313" key="2">
    <source>
        <dbReference type="Proteomes" id="UP000184206"/>
    </source>
</evidence>
<proteinExistence type="predicted"/>
<name>A0A1M7GPV0_9BACL</name>
<accession>A0A1M7GPV0</accession>
<dbReference type="Proteomes" id="UP000184206">
    <property type="component" value="Unassembled WGS sequence"/>
</dbReference>
<gene>
    <name evidence="1" type="ORF">SAMN02745189_01705</name>
</gene>
<evidence type="ECO:0000313" key="1">
    <source>
        <dbReference type="EMBL" id="SHM18208.1"/>
    </source>
</evidence>
<evidence type="ECO:0008006" key="3">
    <source>
        <dbReference type="Google" id="ProtNLM"/>
    </source>
</evidence>
<dbReference type="STRING" id="1123231.SAMN02745189_01705"/>